<dbReference type="Proteomes" id="UP000461880">
    <property type="component" value="Unassembled WGS sequence"/>
</dbReference>
<reference evidence="2 3" key="1">
    <citation type="submission" date="2019-08" db="EMBL/GenBank/DDBJ databases">
        <title>In-depth cultivation of the pig gut microbiome towards novel bacterial diversity and tailored functional studies.</title>
        <authorList>
            <person name="Wylensek D."/>
            <person name="Hitch T.C.A."/>
            <person name="Clavel T."/>
        </authorList>
    </citation>
    <scope>NUCLEOTIDE SEQUENCE [LARGE SCALE GENOMIC DNA]</scope>
    <source>
        <strain evidence="2 3">Oil+RF-744-GAM-WT-6</strain>
    </source>
</reference>
<evidence type="ECO:0000313" key="2">
    <source>
        <dbReference type="EMBL" id="MSS58247.1"/>
    </source>
</evidence>
<comment type="caution">
    <text evidence="2">The sequence shown here is derived from an EMBL/GenBank/DDBJ whole genome shotgun (WGS) entry which is preliminary data.</text>
</comment>
<dbReference type="Gene3D" id="3.30.1330.80">
    <property type="entry name" value="Hypothetical protein, similar to alpha- acetolactate decarboxylase, domain 2"/>
    <property type="match status" value="1"/>
</dbReference>
<dbReference type="PIRSF" id="PIRSF016702">
    <property type="entry name" value="DNA_bp_PD1"/>
    <property type="match status" value="1"/>
</dbReference>
<dbReference type="PROSITE" id="PS51742">
    <property type="entry name" value="PPC"/>
    <property type="match status" value="1"/>
</dbReference>
<sequence>MEYRKFGNRYLVRMDPGDEVLAKLTEFCRTEKIALGEVRALGAADDLVLGVYDTQVKKYFSKEYTGAYEITSLFGTITEKDGEVYLHLHLAASGADGNAIGGHLNKAVISGTLEMVVEPMEGHAERAVNPLTGLNDIAF</sequence>
<evidence type="ECO:0000313" key="3">
    <source>
        <dbReference type="Proteomes" id="UP000461880"/>
    </source>
</evidence>
<dbReference type="RefSeq" id="WP_154503942.1">
    <property type="nucleotide sequence ID" value="NZ_VUMN01000008.1"/>
</dbReference>
<dbReference type="AlphaFoldDB" id="A0A7X2TF46"/>
<proteinExistence type="predicted"/>
<dbReference type="PANTHER" id="PTHR34988">
    <property type="entry name" value="PROTEIN, PUTATIVE-RELATED"/>
    <property type="match status" value="1"/>
</dbReference>
<feature type="domain" description="PPC" evidence="1">
    <location>
        <begin position="4"/>
        <end position="139"/>
    </location>
</feature>
<dbReference type="CDD" id="cd11378">
    <property type="entry name" value="DUF296"/>
    <property type="match status" value="1"/>
</dbReference>
<dbReference type="EMBL" id="VUMN01000008">
    <property type="protein sequence ID" value="MSS58247.1"/>
    <property type="molecule type" value="Genomic_DNA"/>
</dbReference>
<dbReference type="InterPro" id="IPR025707">
    <property type="entry name" value="DNA_bp_PD1"/>
</dbReference>
<name>A0A7X2TF46_9FIRM</name>
<dbReference type="Pfam" id="PF03479">
    <property type="entry name" value="PCC"/>
    <property type="match status" value="1"/>
</dbReference>
<accession>A0A7X2TF46</accession>
<keyword evidence="3" id="KW-1185">Reference proteome</keyword>
<dbReference type="SUPFAM" id="SSF117856">
    <property type="entry name" value="AF0104/ALDC/Ptd012-like"/>
    <property type="match status" value="1"/>
</dbReference>
<gene>
    <name evidence="2" type="ORF">FYJ51_04935</name>
</gene>
<protein>
    <submittedName>
        <fullName evidence="2">DNA-binding protein</fullName>
    </submittedName>
</protein>
<keyword evidence="2" id="KW-0238">DNA-binding</keyword>
<evidence type="ECO:0000259" key="1">
    <source>
        <dbReference type="PROSITE" id="PS51742"/>
    </source>
</evidence>
<dbReference type="GO" id="GO:0003677">
    <property type="term" value="F:DNA binding"/>
    <property type="evidence" value="ECO:0007669"/>
    <property type="project" value="UniProtKB-KW"/>
</dbReference>
<dbReference type="InterPro" id="IPR005175">
    <property type="entry name" value="PPC_dom"/>
</dbReference>
<dbReference type="PANTHER" id="PTHR34988:SF1">
    <property type="entry name" value="DNA-BINDING PROTEIN"/>
    <property type="match status" value="1"/>
</dbReference>
<organism evidence="2 3">
    <name type="scientific">Stecheria intestinalis</name>
    <dbReference type="NCBI Taxonomy" id="2606630"/>
    <lineage>
        <taxon>Bacteria</taxon>
        <taxon>Bacillati</taxon>
        <taxon>Bacillota</taxon>
        <taxon>Erysipelotrichia</taxon>
        <taxon>Erysipelotrichales</taxon>
        <taxon>Erysipelotrichaceae</taxon>
        <taxon>Stecheria</taxon>
    </lineage>
</organism>